<gene>
    <name evidence="2" type="ORF">PACLA_8A030050</name>
</gene>
<feature type="compositionally biased region" description="Polar residues" evidence="1">
    <location>
        <begin position="54"/>
        <end position="73"/>
    </location>
</feature>
<dbReference type="AlphaFoldDB" id="A0A6S7FJL8"/>
<evidence type="ECO:0000256" key="1">
    <source>
        <dbReference type="SAM" id="MobiDB-lite"/>
    </source>
</evidence>
<dbReference type="EMBL" id="CACRXK020000241">
    <property type="protein sequence ID" value="CAB3979904.1"/>
    <property type="molecule type" value="Genomic_DNA"/>
</dbReference>
<reference evidence="2" key="1">
    <citation type="submission" date="2020-04" db="EMBL/GenBank/DDBJ databases">
        <authorList>
            <person name="Alioto T."/>
            <person name="Alioto T."/>
            <person name="Gomez Garrido J."/>
        </authorList>
    </citation>
    <scope>NUCLEOTIDE SEQUENCE</scope>
    <source>
        <strain evidence="2">A484AB</strain>
    </source>
</reference>
<evidence type="ECO:0000313" key="2">
    <source>
        <dbReference type="EMBL" id="CAB3979904.1"/>
    </source>
</evidence>
<feature type="non-terminal residue" evidence="2">
    <location>
        <position position="1"/>
    </location>
</feature>
<organism evidence="2 3">
    <name type="scientific">Paramuricea clavata</name>
    <name type="common">Red gorgonian</name>
    <name type="synonym">Violescent sea-whip</name>
    <dbReference type="NCBI Taxonomy" id="317549"/>
    <lineage>
        <taxon>Eukaryota</taxon>
        <taxon>Metazoa</taxon>
        <taxon>Cnidaria</taxon>
        <taxon>Anthozoa</taxon>
        <taxon>Octocorallia</taxon>
        <taxon>Malacalcyonacea</taxon>
        <taxon>Plexauridae</taxon>
        <taxon>Paramuricea</taxon>
    </lineage>
</organism>
<accession>A0A6S7FJL8</accession>
<feature type="region of interest" description="Disordered" evidence="1">
    <location>
        <begin position="23"/>
        <end position="85"/>
    </location>
</feature>
<sequence length="104" mass="11395">KKEKIDFITTHIASVLLNDPNAASASLEEDSESDDSTMESSDTDKDIVIADTLAPNSDADTSTSESDYDSINSEPDVESMFTTTTRSGRIATNWRVRDFVSRIV</sequence>
<proteinExistence type="predicted"/>
<name>A0A6S7FJL8_PARCT</name>
<keyword evidence="3" id="KW-1185">Reference proteome</keyword>
<protein>
    <submittedName>
        <fullName evidence="2">Uncharacterized protein</fullName>
    </submittedName>
</protein>
<feature type="compositionally biased region" description="Acidic residues" evidence="1">
    <location>
        <begin position="27"/>
        <end position="37"/>
    </location>
</feature>
<comment type="caution">
    <text evidence="2">The sequence shown here is derived from an EMBL/GenBank/DDBJ whole genome shotgun (WGS) entry which is preliminary data.</text>
</comment>
<dbReference type="Proteomes" id="UP001152795">
    <property type="component" value="Unassembled WGS sequence"/>
</dbReference>
<evidence type="ECO:0000313" key="3">
    <source>
        <dbReference type="Proteomes" id="UP001152795"/>
    </source>
</evidence>